<name>A0A1T4LSQ5_9HYPH</name>
<dbReference type="Gene3D" id="3.40.50.10260">
    <property type="entry name" value="YjeF N-terminal domain"/>
    <property type="match status" value="1"/>
</dbReference>
<comment type="function">
    <text evidence="18">Catalyzes the epimerization of the S- and R-forms of NAD(P)HX, a damaged form of NAD(P)H that is a result of enzymatic or heat-dependent hydration. This is a prerequisite for the S-specific NAD(P)H-hydrate dehydratase to allow the repair of both epimers of NAD(P)HX.</text>
</comment>
<dbReference type="NCBIfam" id="TIGR00197">
    <property type="entry name" value="yjeF_nterm"/>
    <property type="match status" value="1"/>
</dbReference>
<protein>
    <recommendedName>
        <fullName evidence="19">Bifunctional NAD(P)H-hydrate repair enzyme</fullName>
    </recommendedName>
    <alternativeName>
        <fullName evidence="19">Nicotinamide nucleotide repair protein</fullName>
    </alternativeName>
    <domain>
        <recommendedName>
            <fullName evidence="19">ADP-dependent (S)-NAD(P)H-hydrate dehydratase</fullName>
            <ecNumber evidence="19">4.2.1.136</ecNumber>
        </recommendedName>
        <alternativeName>
            <fullName evidence="19">ADP-dependent NAD(P)HX dehydratase</fullName>
        </alternativeName>
    </domain>
    <domain>
        <recommendedName>
            <fullName evidence="19">NAD(P)H-hydrate epimerase</fullName>
            <ecNumber evidence="19">5.1.99.6</ecNumber>
        </recommendedName>
    </domain>
</protein>
<feature type="binding site" evidence="18">
    <location>
        <position position="158"/>
    </location>
    <ligand>
        <name>(6S)-NADPHX</name>
        <dbReference type="ChEBI" id="CHEBI:64076"/>
    </ligand>
</feature>
<evidence type="ECO:0000256" key="6">
    <source>
        <dbReference type="ARBA" id="ARBA00022741"/>
    </source>
</evidence>
<keyword evidence="12 17" id="KW-0456">Lyase</keyword>
<keyword evidence="13" id="KW-0511">Multifunctional enzyme</keyword>
<feature type="domain" description="YjeF C-terminal" evidence="20">
    <location>
        <begin position="225"/>
        <end position="498"/>
    </location>
</feature>
<sequence>MAEISNRFALLTPREMSSADQAAVAAGIPGIVLMENAGRAVADAVRKAFPAVRRIAVWAGPGNNGGDAYVAARYLSEEPSLEVVLFTLAAPSGLSGDAAIAAQGWHGAVKPLDECDPRAFDVVIDGLFDAGLGRPITGGAKEAIARLNSADTPAVAIDLPSGVFGTSGEILGAAVEASLTVTFFRKKPGHLLQPGKELCGKLLVADIGIPVGVLSSIGARAFESDPLWWRSAAKTPSATGHKYDRGHAVVFSGGASRTGAARLSAIAALRAGAGLVTLFSPASAMLVNAGALTAVMLKRCDDERDLAAHLDDERLNAFALGPGFGVGEKAKAFALAILGAGRCLVLDADGITSFAGEPTELFQAASASNGELVLTPHAGEFKKLFPEIAGDSALSKLEKARAAASLSGAVVLLKGADTVIAAPDGRAAINTTGTPWLATAGSGDVLTGMIAGLLANGGEAFECAAAGAWMHGKAAEILGPGLIAEDLPTALPRVHSMLVEQPSSE</sequence>
<dbReference type="OrthoDB" id="9806925at2"/>
<evidence type="ECO:0000256" key="19">
    <source>
        <dbReference type="PIRNR" id="PIRNR017184"/>
    </source>
</evidence>
<dbReference type="PROSITE" id="PS51385">
    <property type="entry name" value="YJEF_N"/>
    <property type="match status" value="1"/>
</dbReference>
<comment type="similarity">
    <text evidence="4 19">In the C-terminal section; belongs to the NnrD/CARKD family.</text>
</comment>
<reference evidence="22 23" key="1">
    <citation type="submission" date="2017-02" db="EMBL/GenBank/DDBJ databases">
        <authorList>
            <person name="Peterson S.W."/>
        </authorList>
    </citation>
    <scope>NUCLEOTIDE SEQUENCE [LARGE SCALE GENOMIC DNA]</scope>
    <source>
        <strain evidence="22 23">USBA 369</strain>
    </source>
</reference>
<dbReference type="PANTHER" id="PTHR12592">
    <property type="entry name" value="ATP-DEPENDENT (S)-NAD(P)H-HYDRATE DEHYDRATASE FAMILY MEMBER"/>
    <property type="match status" value="1"/>
</dbReference>
<dbReference type="SUPFAM" id="SSF64153">
    <property type="entry name" value="YjeF N-terminal domain-like"/>
    <property type="match status" value="1"/>
</dbReference>
<feature type="binding site" evidence="18">
    <location>
        <position position="125"/>
    </location>
    <ligand>
        <name>K(+)</name>
        <dbReference type="ChEBI" id="CHEBI:29103"/>
    </ligand>
</feature>
<keyword evidence="10 17" id="KW-0520">NAD</keyword>
<comment type="function">
    <text evidence="14 19">Bifunctional enzyme that catalyzes the epimerization of the S- and R-forms of NAD(P)HX and the dehydration of the S-form of NAD(P)HX at the expense of ADP, which is converted to AMP. This allows the repair of both epimers of NAD(P)HX, a damaged form of NAD(P)H that is a result of enzymatic or heat-dependent hydration.</text>
</comment>
<evidence type="ECO:0000313" key="23">
    <source>
        <dbReference type="Proteomes" id="UP000190135"/>
    </source>
</evidence>
<evidence type="ECO:0000256" key="3">
    <source>
        <dbReference type="ARBA" id="ARBA00006001"/>
    </source>
</evidence>
<keyword evidence="7 17" id="KW-0067">ATP-binding</keyword>
<comment type="cofactor">
    <cofactor evidence="17">
        <name>Mg(2+)</name>
        <dbReference type="ChEBI" id="CHEBI:18420"/>
    </cofactor>
</comment>
<dbReference type="InterPro" id="IPR017953">
    <property type="entry name" value="Carbohydrate_kinase_pred_CS"/>
</dbReference>
<evidence type="ECO:0000256" key="2">
    <source>
        <dbReference type="ARBA" id="ARBA00000909"/>
    </source>
</evidence>
<dbReference type="EC" id="5.1.99.6" evidence="19"/>
<comment type="similarity">
    <text evidence="3 19">In the N-terminal section; belongs to the NnrE/AIBP family.</text>
</comment>
<dbReference type="PIRSF" id="PIRSF017184">
    <property type="entry name" value="Nnr"/>
    <property type="match status" value="1"/>
</dbReference>
<keyword evidence="6 17" id="KW-0547">Nucleotide-binding</keyword>
<keyword evidence="5 18" id="KW-0479">Metal-binding</keyword>
<evidence type="ECO:0000256" key="13">
    <source>
        <dbReference type="ARBA" id="ARBA00023268"/>
    </source>
</evidence>
<dbReference type="RefSeq" id="WP_078706643.1">
    <property type="nucleotide sequence ID" value="NZ_FUXL01000001.1"/>
</dbReference>
<keyword evidence="9 18" id="KW-0630">Potassium</keyword>
<feature type="binding site" evidence="17">
    <location>
        <position position="443"/>
    </location>
    <ligand>
        <name>AMP</name>
        <dbReference type="ChEBI" id="CHEBI:456215"/>
    </ligand>
</feature>
<feature type="binding site" evidence="17">
    <location>
        <begin position="414"/>
        <end position="418"/>
    </location>
    <ligand>
        <name>AMP</name>
        <dbReference type="ChEBI" id="CHEBI:456215"/>
    </ligand>
</feature>
<keyword evidence="11 18" id="KW-0413">Isomerase</keyword>
<dbReference type="SUPFAM" id="SSF53613">
    <property type="entry name" value="Ribokinase-like"/>
    <property type="match status" value="1"/>
</dbReference>
<dbReference type="GO" id="GO:0046496">
    <property type="term" value="P:nicotinamide nucleotide metabolic process"/>
    <property type="evidence" value="ECO:0007669"/>
    <property type="project" value="UniProtKB-UniRule"/>
</dbReference>
<dbReference type="GO" id="GO:0052856">
    <property type="term" value="F:NAD(P)HX epimerase activity"/>
    <property type="evidence" value="ECO:0007669"/>
    <property type="project" value="UniProtKB-UniRule"/>
</dbReference>
<evidence type="ECO:0000256" key="1">
    <source>
        <dbReference type="ARBA" id="ARBA00000013"/>
    </source>
</evidence>
<gene>
    <name evidence="18" type="primary">nnrE</name>
    <name evidence="17" type="synonym">nnrD</name>
    <name evidence="22" type="ORF">SAMN05428963_101354</name>
</gene>
<evidence type="ECO:0000259" key="21">
    <source>
        <dbReference type="PROSITE" id="PS51385"/>
    </source>
</evidence>
<comment type="catalytic activity">
    <reaction evidence="2 18 19">
        <text>(6R)-NADPHX = (6S)-NADPHX</text>
        <dbReference type="Rhea" id="RHEA:32227"/>
        <dbReference type="ChEBI" id="CHEBI:64076"/>
        <dbReference type="ChEBI" id="CHEBI:64077"/>
        <dbReference type="EC" id="5.1.99.6"/>
    </reaction>
</comment>
<dbReference type="AlphaFoldDB" id="A0A1T4LSQ5"/>
<dbReference type="NCBIfam" id="TIGR00196">
    <property type="entry name" value="yjeF_cterm"/>
    <property type="match status" value="1"/>
</dbReference>
<dbReference type="GO" id="GO:0005524">
    <property type="term" value="F:ATP binding"/>
    <property type="evidence" value="ECO:0007669"/>
    <property type="project" value="UniProtKB-UniRule"/>
</dbReference>
<dbReference type="GO" id="GO:0052855">
    <property type="term" value="F:ADP-dependent NAD(P)H-hydrate dehydratase activity"/>
    <property type="evidence" value="ECO:0007669"/>
    <property type="project" value="UniProtKB-UniRule"/>
</dbReference>
<evidence type="ECO:0000256" key="5">
    <source>
        <dbReference type="ARBA" id="ARBA00022723"/>
    </source>
</evidence>
<keyword evidence="8 17" id="KW-0521">NADP</keyword>
<organism evidence="22 23">
    <name type="scientific">Consotaella salsifontis</name>
    <dbReference type="NCBI Taxonomy" id="1365950"/>
    <lineage>
        <taxon>Bacteria</taxon>
        <taxon>Pseudomonadati</taxon>
        <taxon>Pseudomonadota</taxon>
        <taxon>Alphaproteobacteria</taxon>
        <taxon>Hyphomicrobiales</taxon>
        <taxon>Aurantimonadaceae</taxon>
        <taxon>Consotaella</taxon>
    </lineage>
</organism>
<dbReference type="PROSITE" id="PS01050">
    <property type="entry name" value="YJEF_C_2"/>
    <property type="match status" value="1"/>
</dbReference>
<evidence type="ECO:0000256" key="7">
    <source>
        <dbReference type="ARBA" id="ARBA00022840"/>
    </source>
</evidence>
<dbReference type="STRING" id="1365950.SAMN05428963_101354"/>
<dbReference type="InterPro" id="IPR036652">
    <property type="entry name" value="YjeF_N_dom_sf"/>
</dbReference>
<evidence type="ECO:0000256" key="17">
    <source>
        <dbReference type="HAMAP-Rule" id="MF_01965"/>
    </source>
</evidence>
<evidence type="ECO:0000256" key="11">
    <source>
        <dbReference type="ARBA" id="ARBA00023235"/>
    </source>
</evidence>
<feature type="binding site" evidence="17">
    <location>
        <position position="444"/>
    </location>
    <ligand>
        <name>(6S)-NADPHX</name>
        <dbReference type="ChEBI" id="CHEBI:64076"/>
    </ligand>
</feature>
<evidence type="ECO:0000256" key="12">
    <source>
        <dbReference type="ARBA" id="ARBA00023239"/>
    </source>
</evidence>
<evidence type="ECO:0000256" key="16">
    <source>
        <dbReference type="ARBA" id="ARBA00049209"/>
    </source>
</evidence>
<dbReference type="InterPro" id="IPR029056">
    <property type="entry name" value="Ribokinase-like"/>
</dbReference>
<comment type="catalytic activity">
    <reaction evidence="15 17 19">
        <text>(6S)-NADHX + ADP = AMP + phosphate + NADH + H(+)</text>
        <dbReference type="Rhea" id="RHEA:32223"/>
        <dbReference type="ChEBI" id="CHEBI:15378"/>
        <dbReference type="ChEBI" id="CHEBI:43474"/>
        <dbReference type="ChEBI" id="CHEBI:57945"/>
        <dbReference type="ChEBI" id="CHEBI:64074"/>
        <dbReference type="ChEBI" id="CHEBI:456215"/>
        <dbReference type="ChEBI" id="CHEBI:456216"/>
        <dbReference type="EC" id="4.2.1.136"/>
    </reaction>
</comment>
<keyword evidence="23" id="KW-1185">Reference proteome</keyword>
<evidence type="ECO:0000256" key="8">
    <source>
        <dbReference type="ARBA" id="ARBA00022857"/>
    </source>
</evidence>
<dbReference type="GO" id="GO:0046872">
    <property type="term" value="F:metal ion binding"/>
    <property type="evidence" value="ECO:0007669"/>
    <property type="project" value="UniProtKB-UniRule"/>
</dbReference>
<evidence type="ECO:0000313" key="22">
    <source>
        <dbReference type="EMBL" id="SJZ57743.1"/>
    </source>
</evidence>
<dbReference type="Pfam" id="PF01256">
    <property type="entry name" value="Carb_kinase"/>
    <property type="match status" value="1"/>
</dbReference>
<feature type="binding site" evidence="17">
    <location>
        <position position="260"/>
    </location>
    <ligand>
        <name>(6S)-NADPHX</name>
        <dbReference type="ChEBI" id="CHEBI:64076"/>
    </ligand>
</feature>
<dbReference type="GO" id="GO:0110051">
    <property type="term" value="P:metabolite repair"/>
    <property type="evidence" value="ECO:0007669"/>
    <property type="project" value="TreeGrafter"/>
</dbReference>
<comment type="catalytic activity">
    <reaction evidence="1 18 19">
        <text>(6R)-NADHX = (6S)-NADHX</text>
        <dbReference type="Rhea" id="RHEA:32215"/>
        <dbReference type="ChEBI" id="CHEBI:64074"/>
        <dbReference type="ChEBI" id="CHEBI:64075"/>
        <dbReference type="EC" id="5.1.99.6"/>
    </reaction>
</comment>
<feature type="binding site" evidence="17">
    <location>
        <position position="323"/>
    </location>
    <ligand>
        <name>(6S)-NADPHX</name>
        <dbReference type="ChEBI" id="CHEBI:64076"/>
    </ligand>
</feature>
<feature type="binding site" evidence="18">
    <location>
        <position position="161"/>
    </location>
    <ligand>
        <name>K(+)</name>
        <dbReference type="ChEBI" id="CHEBI:29103"/>
    </ligand>
</feature>
<evidence type="ECO:0000256" key="15">
    <source>
        <dbReference type="ARBA" id="ARBA00048238"/>
    </source>
</evidence>
<dbReference type="CDD" id="cd01171">
    <property type="entry name" value="YXKO-related"/>
    <property type="match status" value="1"/>
</dbReference>
<evidence type="ECO:0000256" key="14">
    <source>
        <dbReference type="ARBA" id="ARBA00025153"/>
    </source>
</evidence>
<dbReference type="Pfam" id="PF03853">
    <property type="entry name" value="YjeF_N"/>
    <property type="match status" value="1"/>
</dbReference>
<comment type="similarity">
    <text evidence="17">Belongs to the NnrD/CARKD family.</text>
</comment>
<comment type="cofactor">
    <cofactor evidence="18 19">
        <name>K(+)</name>
        <dbReference type="ChEBI" id="CHEBI:29103"/>
    </cofactor>
    <text evidence="18 19">Binds 1 potassium ion per subunit.</text>
</comment>
<feature type="binding site" evidence="18">
    <location>
        <begin position="129"/>
        <end position="135"/>
    </location>
    <ligand>
        <name>(6S)-NADPHX</name>
        <dbReference type="ChEBI" id="CHEBI:64076"/>
    </ligand>
</feature>
<feature type="binding site" evidence="18">
    <location>
        <begin position="63"/>
        <end position="67"/>
    </location>
    <ligand>
        <name>(6S)-NADPHX</name>
        <dbReference type="ChEBI" id="CHEBI:64076"/>
    </ligand>
</feature>
<dbReference type="InterPro" id="IPR030677">
    <property type="entry name" value="Nnr"/>
</dbReference>
<accession>A0A1T4LSQ5</accession>
<dbReference type="PANTHER" id="PTHR12592:SF0">
    <property type="entry name" value="ATP-DEPENDENT (S)-NAD(P)H-HYDRATE DEHYDRATASE"/>
    <property type="match status" value="1"/>
</dbReference>
<evidence type="ECO:0000256" key="18">
    <source>
        <dbReference type="HAMAP-Rule" id="MF_01966"/>
    </source>
</evidence>
<comment type="similarity">
    <text evidence="18">Belongs to the NnrE/AIBP family.</text>
</comment>
<proteinExistence type="inferred from homology"/>
<feature type="binding site" evidence="17">
    <location>
        <position position="377"/>
    </location>
    <ligand>
        <name>(6S)-NADPHX</name>
        <dbReference type="ChEBI" id="CHEBI:64076"/>
    </ligand>
</feature>
<evidence type="ECO:0000259" key="20">
    <source>
        <dbReference type="PROSITE" id="PS51383"/>
    </source>
</evidence>
<dbReference type="PROSITE" id="PS51383">
    <property type="entry name" value="YJEF_C_3"/>
    <property type="match status" value="1"/>
</dbReference>
<feature type="binding site" evidence="18">
    <location>
        <position position="64"/>
    </location>
    <ligand>
        <name>K(+)</name>
        <dbReference type="ChEBI" id="CHEBI:29103"/>
    </ligand>
</feature>
<feature type="domain" description="YjeF N-terminal" evidence="21">
    <location>
        <begin position="16"/>
        <end position="215"/>
    </location>
</feature>
<dbReference type="Proteomes" id="UP000190135">
    <property type="component" value="Unassembled WGS sequence"/>
</dbReference>
<dbReference type="Gene3D" id="3.40.1190.20">
    <property type="match status" value="1"/>
</dbReference>
<evidence type="ECO:0000256" key="4">
    <source>
        <dbReference type="ARBA" id="ARBA00009524"/>
    </source>
</evidence>
<comment type="function">
    <text evidence="17">Catalyzes the dehydration of the S-form of NAD(P)HX at the expense of ADP, which is converted to AMP. Together with NAD(P)HX epimerase, which catalyzes the epimerization of the S- and R-forms, the enzyme allows the repair of both epimers of NAD(P)HX, a damaged form of NAD(P)H that is a result of enzymatic or heat-dependent hydration.</text>
</comment>
<dbReference type="HAMAP" id="MF_01966">
    <property type="entry name" value="NADHX_epimerase"/>
    <property type="match status" value="1"/>
</dbReference>
<dbReference type="EMBL" id="FUXL01000001">
    <property type="protein sequence ID" value="SJZ57743.1"/>
    <property type="molecule type" value="Genomic_DNA"/>
</dbReference>
<dbReference type="EC" id="4.2.1.136" evidence="19"/>
<comment type="catalytic activity">
    <reaction evidence="16 17 19">
        <text>(6S)-NADPHX + ADP = AMP + phosphate + NADPH + H(+)</text>
        <dbReference type="Rhea" id="RHEA:32235"/>
        <dbReference type="ChEBI" id="CHEBI:15378"/>
        <dbReference type="ChEBI" id="CHEBI:43474"/>
        <dbReference type="ChEBI" id="CHEBI:57783"/>
        <dbReference type="ChEBI" id="CHEBI:64076"/>
        <dbReference type="ChEBI" id="CHEBI:456215"/>
        <dbReference type="ChEBI" id="CHEBI:456216"/>
        <dbReference type="EC" id="4.2.1.136"/>
    </reaction>
</comment>
<dbReference type="HAMAP" id="MF_01965">
    <property type="entry name" value="NADHX_dehydratase"/>
    <property type="match status" value="1"/>
</dbReference>
<dbReference type="InterPro" id="IPR004443">
    <property type="entry name" value="YjeF_N_dom"/>
</dbReference>
<evidence type="ECO:0000256" key="9">
    <source>
        <dbReference type="ARBA" id="ARBA00022958"/>
    </source>
</evidence>
<evidence type="ECO:0000256" key="10">
    <source>
        <dbReference type="ARBA" id="ARBA00023027"/>
    </source>
</evidence>
<comment type="caution">
    <text evidence="18">Lacks conserved residue(s) required for the propagation of feature annotation.</text>
</comment>
<dbReference type="InterPro" id="IPR000631">
    <property type="entry name" value="CARKD"/>
</dbReference>
<comment type="subunit">
    <text evidence="17">Homotetramer.</text>
</comment>